<evidence type="ECO:0000313" key="4">
    <source>
        <dbReference type="Proteomes" id="UP000011715"/>
    </source>
</evidence>
<evidence type="ECO:0000313" key="2">
    <source>
        <dbReference type="EMBL" id="KLU85565.1"/>
    </source>
</evidence>
<accession>A0A0C4DX50</accession>
<gene>
    <name evidence="2" type="ORF">MAPG_04588</name>
</gene>
<dbReference type="OMA" id="TFKDCCK"/>
<dbReference type="eggNOG" id="ENOG502RJM5">
    <property type="taxonomic scope" value="Eukaryota"/>
</dbReference>
<sequence>MRLSSVSLLFALGAGAHAQGCGWYLNGNDCLCINSATGAAWTEWTNYCCNAMGRKSGGFGPVCTVDQRNRQTFKDCCKYQDKESLIGHCR</sequence>
<dbReference type="EMBL" id="ADBL01001076">
    <property type="status" value="NOT_ANNOTATED_CDS"/>
    <property type="molecule type" value="Genomic_DNA"/>
</dbReference>
<organism evidence="3 4">
    <name type="scientific">Magnaporthiopsis poae (strain ATCC 64411 / 73-15)</name>
    <name type="common">Kentucky bluegrass fungus</name>
    <name type="synonym">Magnaporthe poae</name>
    <dbReference type="NCBI Taxonomy" id="644358"/>
    <lineage>
        <taxon>Eukaryota</taxon>
        <taxon>Fungi</taxon>
        <taxon>Dikarya</taxon>
        <taxon>Ascomycota</taxon>
        <taxon>Pezizomycotina</taxon>
        <taxon>Sordariomycetes</taxon>
        <taxon>Sordariomycetidae</taxon>
        <taxon>Magnaporthales</taxon>
        <taxon>Magnaporthaceae</taxon>
        <taxon>Magnaporthiopsis</taxon>
    </lineage>
</organism>
<evidence type="ECO:0000313" key="3">
    <source>
        <dbReference type="EnsemblFungi" id="MAPG_04588T0"/>
    </source>
</evidence>
<name>A0A0C4DX50_MAGP6</name>
<evidence type="ECO:0008006" key="5">
    <source>
        <dbReference type="Google" id="ProtNLM"/>
    </source>
</evidence>
<dbReference type="OrthoDB" id="4607912at2759"/>
<dbReference type="VEuPathDB" id="FungiDB:MAPG_04588"/>
<dbReference type="AlphaFoldDB" id="A0A0C4DX50"/>
<protein>
    <recommendedName>
        <fullName evidence="5">Extracellular membrane protein CFEM domain-containing protein</fullName>
    </recommendedName>
</protein>
<reference evidence="3" key="5">
    <citation type="submission" date="2015-06" db="UniProtKB">
        <authorList>
            <consortium name="EnsemblFungi"/>
        </authorList>
    </citation>
    <scope>IDENTIFICATION</scope>
    <source>
        <strain evidence="3">ATCC 64411</strain>
    </source>
</reference>
<dbReference type="EMBL" id="GL876968">
    <property type="protein sequence ID" value="KLU85565.1"/>
    <property type="molecule type" value="Genomic_DNA"/>
</dbReference>
<reference evidence="3" key="4">
    <citation type="journal article" date="2015" name="G3 (Bethesda)">
        <title>Genome sequences of three phytopathogenic species of the Magnaporthaceae family of fungi.</title>
        <authorList>
            <person name="Okagaki L.H."/>
            <person name="Nunes C.C."/>
            <person name="Sailsbery J."/>
            <person name="Clay B."/>
            <person name="Brown D."/>
            <person name="John T."/>
            <person name="Oh Y."/>
            <person name="Young N."/>
            <person name="Fitzgerald M."/>
            <person name="Haas B.J."/>
            <person name="Zeng Q."/>
            <person name="Young S."/>
            <person name="Adiconis X."/>
            <person name="Fan L."/>
            <person name="Levin J.Z."/>
            <person name="Mitchell T.K."/>
            <person name="Okubara P.A."/>
            <person name="Farman M.L."/>
            <person name="Kohn L.M."/>
            <person name="Birren B."/>
            <person name="Ma L.-J."/>
            <person name="Dean R.A."/>
        </authorList>
    </citation>
    <scope>NUCLEOTIDE SEQUENCE</scope>
    <source>
        <strain evidence="3">ATCC 64411 / 73-15</strain>
    </source>
</reference>
<dbReference type="Proteomes" id="UP000011715">
    <property type="component" value="Unassembled WGS sequence"/>
</dbReference>
<reference evidence="2" key="3">
    <citation type="submission" date="2011-03" db="EMBL/GenBank/DDBJ databases">
        <title>Annotation of Magnaporthe poae ATCC 64411.</title>
        <authorList>
            <person name="Ma L.-J."/>
            <person name="Dead R."/>
            <person name="Young S.K."/>
            <person name="Zeng Q."/>
            <person name="Gargeya S."/>
            <person name="Fitzgerald M."/>
            <person name="Haas B."/>
            <person name="Abouelleil A."/>
            <person name="Alvarado L."/>
            <person name="Arachchi H.M."/>
            <person name="Berlin A."/>
            <person name="Brown A."/>
            <person name="Chapman S.B."/>
            <person name="Chen Z."/>
            <person name="Dunbar C."/>
            <person name="Freedman E."/>
            <person name="Gearin G."/>
            <person name="Gellesch M."/>
            <person name="Goldberg J."/>
            <person name="Griggs A."/>
            <person name="Gujja S."/>
            <person name="Heiman D."/>
            <person name="Howarth C."/>
            <person name="Larson L."/>
            <person name="Lui A."/>
            <person name="MacDonald P.J.P."/>
            <person name="Mehta T."/>
            <person name="Montmayeur A."/>
            <person name="Murphy C."/>
            <person name="Neiman D."/>
            <person name="Pearson M."/>
            <person name="Priest M."/>
            <person name="Roberts A."/>
            <person name="Saif S."/>
            <person name="Shea T."/>
            <person name="Shenoy N."/>
            <person name="Sisk P."/>
            <person name="Stolte C."/>
            <person name="Sykes S."/>
            <person name="Yandava C."/>
            <person name="Wortman J."/>
            <person name="Nusbaum C."/>
            <person name="Birren B."/>
        </authorList>
    </citation>
    <scope>NUCLEOTIDE SEQUENCE</scope>
    <source>
        <strain evidence="2">ATCC 64411</strain>
    </source>
</reference>
<keyword evidence="1" id="KW-0732">Signal</keyword>
<feature type="signal peptide" evidence="1">
    <location>
        <begin position="1"/>
        <end position="18"/>
    </location>
</feature>
<reference evidence="4" key="2">
    <citation type="submission" date="2010-05" db="EMBL/GenBank/DDBJ databases">
        <title>The genome sequence of Magnaporthe poae strain ATCC 64411.</title>
        <authorList>
            <person name="Ma L.-J."/>
            <person name="Dead R."/>
            <person name="Young S."/>
            <person name="Zeng Q."/>
            <person name="Koehrsen M."/>
            <person name="Alvarado L."/>
            <person name="Berlin A."/>
            <person name="Chapman S.B."/>
            <person name="Chen Z."/>
            <person name="Freedman E."/>
            <person name="Gellesch M."/>
            <person name="Goldberg J."/>
            <person name="Griggs A."/>
            <person name="Gujja S."/>
            <person name="Heilman E.R."/>
            <person name="Heiman D."/>
            <person name="Hepburn T."/>
            <person name="Howarth C."/>
            <person name="Jen D."/>
            <person name="Larson L."/>
            <person name="Mehta T."/>
            <person name="Neiman D."/>
            <person name="Pearson M."/>
            <person name="Roberts A."/>
            <person name="Saif S."/>
            <person name="Shea T."/>
            <person name="Shenoy N."/>
            <person name="Sisk P."/>
            <person name="Stolte C."/>
            <person name="Sykes S."/>
            <person name="Walk T."/>
            <person name="White J."/>
            <person name="Yandava C."/>
            <person name="Haas B."/>
            <person name="Nusbaum C."/>
            <person name="Birren B."/>
        </authorList>
    </citation>
    <scope>NUCLEOTIDE SEQUENCE [LARGE SCALE GENOMIC DNA]</scope>
    <source>
        <strain evidence="4">ATCC 64411 / 73-15</strain>
    </source>
</reference>
<evidence type="ECO:0000256" key="1">
    <source>
        <dbReference type="SAM" id="SignalP"/>
    </source>
</evidence>
<reference evidence="2" key="1">
    <citation type="submission" date="2010-05" db="EMBL/GenBank/DDBJ databases">
        <title>The Genome Sequence of Magnaporthe poae strain ATCC 64411.</title>
        <authorList>
            <consortium name="The Broad Institute Genome Sequencing Platform"/>
            <consortium name="Broad Institute Genome Sequencing Center for Infectious Disease"/>
            <person name="Ma L.-J."/>
            <person name="Dead R."/>
            <person name="Young S."/>
            <person name="Zeng Q."/>
            <person name="Koehrsen M."/>
            <person name="Alvarado L."/>
            <person name="Berlin A."/>
            <person name="Chapman S.B."/>
            <person name="Chen Z."/>
            <person name="Freedman E."/>
            <person name="Gellesch M."/>
            <person name="Goldberg J."/>
            <person name="Griggs A."/>
            <person name="Gujja S."/>
            <person name="Heilman E.R."/>
            <person name="Heiman D."/>
            <person name="Hepburn T."/>
            <person name="Howarth C."/>
            <person name="Jen D."/>
            <person name="Larson L."/>
            <person name="Mehta T."/>
            <person name="Neiman D."/>
            <person name="Pearson M."/>
            <person name="Roberts A."/>
            <person name="Saif S."/>
            <person name="Shea T."/>
            <person name="Shenoy N."/>
            <person name="Sisk P."/>
            <person name="Stolte C."/>
            <person name="Sykes S."/>
            <person name="Walk T."/>
            <person name="White J."/>
            <person name="Yandava C."/>
            <person name="Haas B."/>
            <person name="Nusbaum C."/>
            <person name="Birren B."/>
        </authorList>
    </citation>
    <scope>NUCLEOTIDE SEQUENCE</scope>
    <source>
        <strain evidence="2">ATCC 64411</strain>
    </source>
</reference>
<keyword evidence="4" id="KW-1185">Reference proteome</keyword>
<feature type="chain" id="PRO_5009385407" description="Extracellular membrane protein CFEM domain-containing protein" evidence="1">
    <location>
        <begin position="19"/>
        <end position="90"/>
    </location>
</feature>
<proteinExistence type="predicted"/>
<dbReference type="EnsemblFungi" id="MAPG_04588T0">
    <property type="protein sequence ID" value="MAPG_04588T0"/>
    <property type="gene ID" value="MAPG_04588"/>
</dbReference>